<name>A0ABP8EY37_9MICO</name>
<accession>A0ABP8EY37</accession>
<keyword evidence="3" id="KW-1185">Reference proteome</keyword>
<proteinExistence type="predicted"/>
<dbReference type="SUPFAM" id="SSF109998">
    <property type="entry name" value="Triger factor/SurA peptide-binding domain-like"/>
    <property type="match status" value="1"/>
</dbReference>
<sequence>MASTRPSHLIRTAAALAAAGLALAGCSAQPGTAATVNGTTISENEVDEATSEFIALTGQEDVTPVAVLNTLVEGELLDPIATEAGYAVSDAEVQQFFLEQASLGGAAQRPDVESEAFLDLGRYLLQYNEIYASPDAQAIFAEAETARQEADIEVNPRYAQTDDAGAFVPTVRDWIHQGEPVPTPAG</sequence>
<dbReference type="InterPro" id="IPR027304">
    <property type="entry name" value="Trigger_fact/SurA_dom_sf"/>
</dbReference>
<dbReference type="EMBL" id="BAABBA010000017">
    <property type="protein sequence ID" value="GAA4288712.1"/>
    <property type="molecule type" value="Genomic_DNA"/>
</dbReference>
<dbReference type="PROSITE" id="PS51257">
    <property type="entry name" value="PROKAR_LIPOPROTEIN"/>
    <property type="match status" value="1"/>
</dbReference>
<keyword evidence="1" id="KW-0732">Signal</keyword>
<dbReference type="Proteomes" id="UP001499841">
    <property type="component" value="Unassembled WGS sequence"/>
</dbReference>
<feature type="chain" id="PRO_5045911379" description="SurA N-terminal domain-containing protein" evidence="1">
    <location>
        <begin position="25"/>
        <end position="186"/>
    </location>
</feature>
<evidence type="ECO:0008006" key="4">
    <source>
        <dbReference type="Google" id="ProtNLM"/>
    </source>
</evidence>
<comment type="caution">
    <text evidence="2">The sequence shown here is derived from an EMBL/GenBank/DDBJ whole genome shotgun (WGS) entry which is preliminary data.</text>
</comment>
<reference evidence="3" key="1">
    <citation type="journal article" date="2019" name="Int. J. Syst. Evol. Microbiol.">
        <title>The Global Catalogue of Microorganisms (GCM) 10K type strain sequencing project: providing services to taxonomists for standard genome sequencing and annotation.</title>
        <authorList>
            <consortium name="The Broad Institute Genomics Platform"/>
            <consortium name="The Broad Institute Genome Sequencing Center for Infectious Disease"/>
            <person name="Wu L."/>
            <person name="Ma J."/>
        </authorList>
    </citation>
    <scope>NUCLEOTIDE SEQUENCE [LARGE SCALE GENOMIC DNA]</scope>
    <source>
        <strain evidence="3">JCM 17459</strain>
    </source>
</reference>
<dbReference type="RefSeq" id="WP_345043009.1">
    <property type="nucleotide sequence ID" value="NZ_BAABBA010000017.1"/>
</dbReference>
<feature type="signal peptide" evidence="1">
    <location>
        <begin position="1"/>
        <end position="24"/>
    </location>
</feature>
<gene>
    <name evidence="2" type="ORF">GCM10022262_30720</name>
</gene>
<evidence type="ECO:0000313" key="2">
    <source>
        <dbReference type="EMBL" id="GAA4288712.1"/>
    </source>
</evidence>
<evidence type="ECO:0000313" key="3">
    <source>
        <dbReference type="Proteomes" id="UP001499841"/>
    </source>
</evidence>
<evidence type="ECO:0000256" key="1">
    <source>
        <dbReference type="SAM" id="SignalP"/>
    </source>
</evidence>
<organism evidence="2 3">
    <name type="scientific">Georgenia daeguensis</name>
    <dbReference type="NCBI Taxonomy" id="908355"/>
    <lineage>
        <taxon>Bacteria</taxon>
        <taxon>Bacillati</taxon>
        <taxon>Actinomycetota</taxon>
        <taxon>Actinomycetes</taxon>
        <taxon>Micrococcales</taxon>
        <taxon>Bogoriellaceae</taxon>
        <taxon>Georgenia</taxon>
    </lineage>
</organism>
<protein>
    <recommendedName>
        <fullName evidence="4">SurA N-terminal domain-containing protein</fullName>
    </recommendedName>
</protein>